<dbReference type="FunFam" id="1.10.150.170:FF:000001">
    <property type="entry name" value="Ribosomal RNA small subunit methyltransferase H"/>
    <property type="match status" value="1"/>
</dbReference>
<dbReference type="PANTHER" id="PTHR11265:SF0">
    <property type="entry name" value="12S RRNA N4-METHYLCYTIDINE METHYLTRANSFERASE"/>
    <property type="match status" value="1"/>
</dbReference>
<evidence type="ECO:0000256" key="4">
    <source>
        <dbReference type="ARBA" id="ARBA00022603"/>
    </source>
</evidence>
<evidence type="ECO:0000256" key="7">
    <source>
        <dbReference type="HAMAP-Rule" id="MF_01007"/>
    </source>
</evidence>
<keyword evidence="2 7" id="KW-0963">Cytoplasm</keyword>
<organism evidence="8 9">
    <name type="scientific">Candidatus Akkermansia intestinigallinarum</name>
    <dbReference type="NCBI Taxonomy" id="2838431"/>
    <lineage>
        <taxon>Bacteria</taxon>
        <taxon>Pseudomonadati</taxon>
        <taxon>Verrucomicrobiota</taxon>
        <taxon>Verrucomicrobiia</taxon>
        <taxon>Verrucomicrobiales</taxon>
        <taxon>Akkermansiaceae</taxon>
        <taxon>Akkermansia</taxon>
    </lineage>
</organism>
<dbReference type="EC" id="2.1.1.199" evidence="7"/>
<accession>A0A9D1VAE0</accession>
<dbReference type="InterPro" id="IPR023397">
    <property type="entry name" value="SAM-dep_MeTrfase_MraW_recog"/>
</dbReference>
<dbReference type="Gene3D" id="3.40.50.150">
    <property type="entry name" value="Vaccinia Virus protein VP39"/>
    <property type="match status" value="1"/>
</dbReference>
<proteinExistence type="inferred from homology"/>
<reference evidence="8" key="2">
    <citation type="submission" date="2021-04" db="EMBL/GenBank/DDBJ databases">
        <authorList>
            <person name="Gilroy R."/>
        </authorList>
    </citation>
    <scope>NUCLEOTIDE SEQUENCE</scope>
    <source>
        <strain evidence="8">14975</strain>
    </source>
</reference>
<comment type="catalytic activity">
    <reaction evidence="7">
        <text>cytidine(1402) in 16S rRNA + S-adenosyl-L-methionine = N(4)-methylcytidine(1402) in 16S rRNA + S-adenosyl-L-homocysteine + H(+)</text>
        <dbReference type="Rhea" id="RHEA:42928"/>
        <dbReference type="Rhea" id="RHEA-COMP:10286"/>
        <dbReference type="Rhea" id="RHEA-COMP:10287"/>
        <dbReference type="ChEBI" id="CHEBI:15378"/>
        <dbReference type="ChEBI" id="CHEBI:57856"/>
        <dbReference type="ChEBI" id="CHEBI:59789"/>
        <dbReference type="ChEBI" id="CHEBI:74506"/>
        <dbReference type="ChEBI" id="CHEBI:82748"/>
        <dbReference type="EC" id="2.1.1.199"/>
    </reaction>
</comment>
<keyword evidence="4 7" id="KW-0489">Methyltransferase</keyword>
<dbReference type="GO" id="GO:0005737">
    <property type="term" value="C:cytoplasm"/>
    <property type="evidence" value="ECO:0007669"/>
    <property type="project" value="UniProtKB-SubCell"/>
</dbReference>
<comment type="function">
    <text evidence="7">Specifically methylates the N4 position of cytidine in position 1402 (C1402) of 16S rRNA.</text>
</comment>
<dbReference type="Gene3D" id="1.10.150.170">
    <property type="entry name" value="Putative methyltransferase TM0872, insert domain"/>
    <property type="match status" value="1"/>
</dbReference>
<protein>
    <recommendedName>
        <fullName evidence="7">Ribosomal RNA small subunit methyltransferase H</fullName>
        <ecNumber evidence="7">2.1.1.199</ecNumber>
    </recommendedName>
    <alternativeName>
        <fullName evidence="7">16S rRNA m(4)C1402 methyltransferase</fullName>
    </alternativeName>
    <alternativeName>
        <fullName evidence="7">rRNA (cytosine-N(4)-)-methyltransferase RsmH</fullName>
    </alternativeName>
</protein>
<evidence type="ECO:0000256" key="2">
    <source>
        <dbReference type="ARBA" id="ARBA00022490"/>
    </source>
</evidence>
<dbReference type="PANTHER" id="PTHR11265">
    <property type="entry name" value="S-ADENOSYL-METHYLTRANSFERASE MRAW"/>
    <property type="match status" value="1"/>
</dbReference>
<dbReference type="InterPro" id="IPR002903">
    <property type="entry name" value="RsmH"/>
</dbReference>
<name>A0A9D1VAE0_9BACT</name>
<dbReference type="Pfam" id="PF01795">
    <property type="entry name" value="Methyltransf_5"/>
    <property type="match status" value="1"/>
</dbReference>
<evidence type="ECO:0000313" key="8">
    <source>
        <dbReference type="EMBL" id="HIX19362.1"/>
    </source>
</evidence>
<dbReference type="SUPFAM" id="SSF53335">
    <property type="entry name" value="S-adenosyl-L-methionine-dependent methyltransferases"/>
    <property type="match status" value="1"/>
</dbReference>
<evidence type="ECO:0000313" key="9">
    <source>
        <dbReference type="Proteomes" id="UP000823964"/>
    </source>
</evidence>
<reference evidence="8" key="1">
    <citation type="journal article" date="2021" name="PeerJ">
        <title>Extensive microbial diversity within the chicken gut microbiome revealed by metagenomics and culture.</title>
        <authorList>
            <person name="Gilroy R."/>
            <person name="Ravi A."/>
            <person name="Getino M."/>
            <person name="Pursley I."/>
            <person name="Horton D.L."/>
            <person name="Alikhan N.F."/>
            <person name="Baker D."/>
            <person name="Gharbi K."/>
            <person name="Hall N."/>
            <person name="Watson M."/>
            <person name="Adriaenssens E.M."/>
            <person name="Foster-Nyarko E."/>
            <person name="Jarju S."/>
            <person name="Secka A."/>
            <person name="Antonio M."/>
            <person name="Oren A."/>
            <person name="Chaudhuri R.R."/>
            <person name="La Ragione R."/>
            <person name="Hildebrand F."/>
            <person name="Pallen M.J."/>
        </authorList>
    </citation>
    <scope>NUCLEOTIDE SEQUENCE</scope>
    <source>
        <strain evidence="8">14975</strain>
    </source>
</reference>
<feature type="binding site" evidence="7">
    <location>
        <position position="238"/>
    </location>
    <ligand>
        <name>S-adenosyl-L-methionine</name>
        <dbReference type="ChEBI" id="CHEBI:59789"/>
    </ligand>
</feature>
<comment type="similarity">
    <text evidence="1 7">Belongs to the methyltransferase superfamily. RsmH family.</text>
</comment>
<gene>
    <name evidence="7 8" type="primary">rsmH</name>
    <name evidence="8" type="ORF">H9862_02015</name>
</gene>
<keyword evidence="6 7" id="KW-0949">S-adenosyl-L-methionine</keyword>
<dbReference type="HAMAP" id="MF_01007">
    <property type="entry name" value="16SrRNA_methyltr_H"/>
    <property type="match status" value="1"/>
</dbReference>
<evidence type="ECO:0000256" key="5">
    <source>
        <dbReference type="ARBA" id="ARBA00022679"/>
    </source>
</evidence>
<evidence type="ECO:0000256" key="1">
    <source>
        <dbReference type="ARBA" id="ARBA00010396"/>
    </source>
</evidence>
<dbReference type="Proteomes" id="UP000823964">
    <property type="component" value="Unassembled WGS sequence"/>
</dbReference>
<feature type="binding site" evidence="7">
    <location>
        <position position="190"/>
    </location>
    <ligand>
        <name>S-adenosyl-L-methionine</name>
        <dbReference type="ChEBI" id="CHEBI:59789"/>
    </ligand>
</feature>
<feature type="binding site" evidence="7">
    <location>
        <position position="217"/>
    </location>
    <ligand>
        <name>S-adenosyl-L-methionine</name>
        <dbReference type="ChEBI" id="CHEBI:59789"/>
    </ligand>
</feature>
<comment type="subcellular location">
    <subcellularLocation>
        <location evidence="7">Cytoplasm</location>
    </subcellularLocation>
</comment>
<feature type="binding site" evidence="7">
    <location>
        <position position="245"/>
    </location>
    <ligand>
        <name>S-adenosyl-L-methionine</name>
        <dbReference type="ChEBI" id="CHEBI:59789"/>
    </ligand>
</feature>
<evidence type="ECO:0000256" key="6">
    <source>
        <dbReference type="ARBA" id="ARBA00022691"/>
    </source>
</evidence>
<keyword evidence="5 7" id="KW-0808">Transferase</keyword>
<dbReference type="AlphaFoldDB" id="A0A9D1VAE0"/>
<dbReference type="InterPro" id="IPR029063">
    <property type="entry name" value="SAM-dependent_MTases_sf"/>
</dbReference>
<keyword evidence="3 7" id="KW-0698">rRNA processing</keyword>
<evidence type="ECO:0000256" key="3">
    <source>
        <dbReference type="ARBA" id="ARBA00022552"/>
    </source>
</evidence>
<sequence>MRDAGIKGSRGKLAELTQQLAELTRSSIDEPLAAAAEQRRSDAPAALPEALRGDERVLACRLSACSAEILCDLNADEESLDAAIQRWAAALPFTPGAERVIEALSREDAARLQEACRREAAEQDELGLNDAPDEEASAAEPAFHHVTVLAQEAVDALAPAPGRIFVDATLGGGGHSERLLAAGAEVWGIDQDPAARRAARKRLAAYGERLHVIAGNFRNAVELLRERGVASVDGLLADIGISSPQVDCPERGFSFLNDGPLDMRMNPENPRCAADIVNQASESELADILREYGEEHAARAIARRIVRRREQSPITTTKQLADLIADVLPRKGRQHPATRSFQALRIAVNDELGALDELLRTGLSLLRSGGRFAVITFHSLEDRAVKRFFERVTKAEIDRPEWPAPRPNPDYSAKLVFRRPVTAGDDELKRNPRARSAKLRVIEKL</sequence>
<feature type="binding site" evidence="7">
    <location>
        <begin position="173"/>
        <end position="175"/>
    </location>
    <ligand>
        <name>S-adenosyl-L-methionine</name>
        <dbReference type="ChEBI" id="CHEBI:59789"/>
    </ligand>
</feature>
<dbReference type="SUPFAM" id="SSF81799">
    <property type="entry name" value="Putative methyltransferase TM0872, insert domain"/>
    <property type="match status" value="1"/>
</dbReference>
<dbReference type="GO" id="GO:0071424">
    <property type="term" value="F:rRNA (cytosine-N4-)-methyltransferase activity"/>
    <property type="evidence" value="ECO:0007669"/>
    <property type="project" value="UniProtKB-UniRule"/>
</dbReference>
<dbReference type="NCBIfam" id="TIGR00006">
    <property type="entry name" value="16S rRNA (cytosine(1402)-N(4))-methyltransferase RsmH"/>
    <property type="match status" value="1"/>
</dbReference>
<dbReference type="EMBL" id="DXFQ01000033">
    <property type="protein sequence ID" value="HIX19362.1"/>
    <property type="molecule type" value="Genomic_DNA"/>
</dbReference>
<dbReference type="GO" id="GO:0070475">
    <property type="term" value="P:rRNA base methylation"/>
    <property type="evidence" value="ECO:0007669"/>
    <property type="project" value="UniProtKB-UniRule"/>
</dbReference>
<comment type="caution">
    <text evidence="8">The sequence shown here is derived from an EMBL/GenBank/DDBJ whole genome shotgun (WGS) entry which is preliminary data.</text>
</comment>